<keyword evidence="4" id="KW-1185">Reference proteome</keyword>
<dbReference type="AlphaFoldDB" id="E8MXS5"/>
<reference evidence="2 4" key="1">
    <citation type="submission" date="2010-12" db="EMBL/GenBank/DDBJ databases">
        <title>Whole genome sequence of Anaerolinea thermophila UNI-1.</title>
        <authorList>
            <person name="Narita-Yamada S."/>
            <person name="Kishi E."/>
            <person name="Watanabe Y."/>
            <person name="Takasaki K."/>
            <person name="Ankai A."/>
            <person name="Oguchi A."/>
            <person name="Fukui S."/>
            <person name="Takahashi M."/>
            <person name="Yashiro I."/>
            <person name="Hosoyama A."/>
            <person name="Sekiguchi Y."/>
            <person name="Hanada S."/>
            <person name="Fujita N."/>
        </authorList>
    </citation>
    <scope>NUCLEOTIDE SEQUENCE [LARGE SCALE GENOMIC DNA]</scope>
    <source>
        <strain evidence="4">DSM 14523 / JCM 11388 / NBRC 100420 / UNI-1</strain>
        <strain evidence="2">UNI-1</strain>
    </source>
</reference>
<dbReference type="InParanoid" id="E8MXS5"/>
<evidence type="ECO:0000313" key="3">
    <source>
        <dbReference type="EMBL" id="BAJ64421.1"/>
    </source>
</evidence>
<proteinExistence type="predicted"/>
<keyword evidence="1" id="KW-1133">Transmembrane helix</keyword>
<dbReference type="KEGG" id="atm:ANT_23950"/>
<organism evidence="2 4">
    <name type="scientific">Anaerolinea thermophila (strain DSM 14523 / JCM 11388 / NBRC 100420 / UNI-1)</name>
    <dbReference type="NCBI Taxonomy" id="926569"/>
    <lineage>
        <taxon>Bacteria</taxon>
        <taxon>Bacillati</taxon>
        <taxon>Chloroflexota</taxon>
        <taxon>Anaerolineae</taxon>
        <taxon>Anaerolineales</taxon>
        <taxon>Anaerolineaceae</taxon>
        <taxon>Anaerolinea</taxon>
    </lineage>
</organism>
<evidence type="ECO:0000256" key="1">
    <source>
        <dbReference type="SAM" id="Phobius"/>
    </source>
</evidence>
<name>E8MXS5_ANATU</name>
<accession>E8MXS5</accession>
<dbReference type="STRING" id="926569.ANT_21300"/>
<dbReference type="KEGG" id="atm:ANT_21300"/>
<dbReference type="EMBL" id="AP012029">
    <property type="protein sequence ID" value="BAJ64156.1"/>
    <property type="molecule type" value="Genomic_DNA"/>
</dbReference>
<feature type="transmembrane region" description="Helical" evidence="1">
    <location>
        <begin position="15"/>
        <end position="35"/>
    </location>
</feature>
<dbReference type="HOGENOM" id="CLU_1773540_0_0_0"/>
<evidence type="ECO:0000313" key="2">
    <source>
        <dbReference type="EMBL" id="BAJ64156.1"/>
    </source>
</evidence>
<protein>
    <submittedName>
        <fullName evidence="2">Uncharacterized protein</fullName>
    </submittedName>
</protein>
<sequence length="146" mass="15814">MQVEIDLSGVKKESGWYAVMTLLALLGLMALGRVFTPEGGRLLTWQEWQVRKLQQAYRAERLQLLEDTNRLAELLAGERPDPARVQVEVGAVRRRLSTQKVESLAAARAEVDAAAQAVLEWASGIGEYNAAVAAVQAALEALDGGG</sequence>
<keyword evidence="1" id="KW-0812">Transmembrane</keyword>
<dbReference type="EMBL" id="AP012029">
    <property type="protein sequence ID" value="BAJ64421.1"/>
    <property type="molecule type" value="Genomic_DNA"/>
</dbReference>
<gene>
    <name evidence="2" type="ordered locus">ANT_21300</name>
    <name evidence="3" type="ordered locus">ANT_23950</name>
</gene>
<evidence type="ECO:0000313" key="4">
    <source>
        <dbReference type="Proteomes" id="UP000008922"/>
    </source>
</evidence>
<keyword evidence="1" id="KW-0472">Membrane</keyword>
<dbReference type="Proteomes" id="UP000008922">
    <property type="component" value="Chromosome"/>
</dbReference>